<comment type="caution">
    <text evidence="2">The sequence shown here is derived from an EMBL/GenBank/DDBJ whole genome shotgun (WGS) entry which is preliminary data.</text>
</comment>
<dbReference type="RefSeq" id="WP_379537756.1">
    <property type="nucleotide sequence ID" value="NZ_JBHSDR010000003.1"/>
</dbReference>
<sequence>MTQVQDGADRAGRRASIEAALANYPHLPPEQLSDVLQWFRSEASSLDVGLIASNPAIEQPYRAFRADHVDRMTWRDGVRAIVFTLVVIAILIGIVWRGI</sequence>
<evidence type="ECO:0008006" key="4">
    <source>
        <dbReference type="Google" id="ProtNLM"/>
    </source>
</evidence>
<reference evidence="3" key="1">
    <citation type="journal article" date="2019" name="Int. J. Syst. Evol. Microbiol.">
        <title>The Global Catalogue of Microorganisms (GCM) 10K type strain sequencing project: providing services to taxonomists for standard genome sequencing and annotation.</title>
        <authorList>
            <consortium name="The Broad Institute Genomics Platform"/>
            <consortium name="The Broad Institute Genome Sequencing Center for Infectious Disease"/>
            <person name="Wu L."/>
            <person name="Ma J."/>
        </authorList>
    </citation>
    <scope>NUCLEOTIDE SEQUENCE [LARGE SCALE GENOMIC DNA]</scope>
    <source>
        <strain evidence="3">CGMCC 1.12989</strain>
    </source>
</reference>
<feature type="transmembrane region" description="Helical" evidence="1">
    <location>
        <begin position="78"/>
        <end position="96"/>
    </location>
</feature>
<accession>A0ABV8RLV7</accession>
<keyword evidence="3" id="KW-1185">Reference proteome</keyword>
<gene>
    <name evidence="2" type="ORF">ACFO0A_04420</name>
</gene>
<evidence type="ECO:0000256" key="1">
    <source>
        <dbReference type="SAM" id="Phobius"/>
    </source>
</evidence>
<evidence type="ECO:0000313" key="2">
    <source>
        <dbReference type="EMBL" id="MFC4294300.1"/>
    </source>
</evidence>
<dbReference type="EMBL" id="JBHSDR010000003">
    <property type="protein sequence ID" value="MFC4294300.1"/>
    <property type="molecule type" value="Genomic_DNA"/>
</dbReference>
<keyword evidence="1" id="KW-0812">Transmembrane</keyword>
<dbReference type="Proteomes" id="UP001595828">
    <property type="component" value="Unassembled WGS sequence"/>
</dbReference>
<protein>
    <recommendedName>
        <fullName evidence="4">Anti-sigma factor</fullName>
    </recommendedName>
</protein>
<evidence type="ECO:0000313" key="3">
    <source>
        <dbReference type="Proteomes" id="UP001595828"/>
    </source>
</evidence>
<proteinExistence type="predicted"/>
<keyword evidence="1" id="KW-1133">Transmembrane helix</keyword>
<name>A0ABV8RLV7_9SPHN</name>
<organism evidence="2 3">
    <name type="scientific">Novosphingobium tardum</name>
    <dbReference type="NCBI Taxonomy" id="1538021"/>
    <lineage>
        <taxon>Bacteria</taxon>
        <taxon>Pseudomonadati</taxon>
        <taxon>Pseudomonadota</taxon>
        <taxon>Alphaproteobacteria</taxon>
        <taxon>Sphingomonadales</taxon>
        <taxon>Sphingomonadaceae</taxon>
        <taxon>Novosphingobium</taxon>
    </lineage>
</organism>
<keyword evidence="1" id="KW-0472">Membrane</keyword>